<protein>
    <submittedName>
        <fullName evidence="1">Uncharacterized protein</fullName>
    </submittedName>
</protein>
<gene>
    <name evidence="1" type="ordered locus">CHU_1168</name>
</gene>
<reference evidence="1 2" key="1">
    <citation type="journal article" date="2007" name="Appl. Environ. Microbiol.">
        <title>Genome sequence of the cellulolytic gliding bacterium Cytophaga hutchinsonii.</title>
        <authorList>
            <person name="Xie G."/>
            <person name="Bruce D.C."/>
            <person name="Challacombe J.F."/>
            <person name="Chertkov O."/>
            <person name="Detter J.C."/>
            <person name="Gilna P."/>
            <person name="Han C.S."/>
            <person name="Lucas S."/>
            <person name="Misra M."/>
            <person name="Myers G.L."/>
            <person name="Richardson P."/>
            <person name="Tapia R."/>
            <person name="Thayer N."/>
            <person name="Thompson L.S."/>
            <person name="Brettin T.S."/>
            <person name="Henrissat B."/>
            <person name="Wilson D.B."/>
            <person name="McBride M.J."/>
        </authorList>
    </citation>
    <scope>NUCLEOTIDE SEQUENCE [LARGE SCALE GENOMIC DNA]</scope>
    <source>
        <strain evidence="2">ATCC 33406 / DSM 1761 / CIP 103989 / NBRC 15051 / NCIMB 9469 / D465</strain>
    </source>
</reference>
<organism evidence="1 2">
    <name type="scientific">Cytophaga hutchinsonii (strain ATCC 33406 / DSM 1761 / CIP 103989 / NBRC 15051 / NCIMB 9469 / D465)</name>
    <dbReference type="NCBI Taxonomy" id="269798"/>
    <lineage>
        <taxon>Bacteria</taxon>
        <taxon>Pseudomonadati</taxon>
        <taxon>Bacteroidota</taxon>
        <taxon>Cytophagia</taxon>
        <taxon>Cytophagales</taxon>
        <taxon>Cytophagaceae</taxon>
        <taxon>Cytophaga</taxon>
    </lineage>
</organism>
<evidence type="ECO:0000313" key="2">
    <source>
        <dbReference type="Proteomes" id="UP000001822"/>
    </source>
</evidence>
<dbReference type="Proteomes" id="UP000001822">
    <property type="component" value="Chromosome"/>
</dbReference>
<sequence>MRITRASPTICMKLPIFIMFYLIRNHYSLTSFITVKAASFVKRTKYIPGGKADTSVVVRAPVTVSFFRVIPSGLIISSCVNTCVPVFSIDTVPVAGLG</sequence>
<evidence type="ECO:0000313" key="1">
    <source>
        <dbReference type="EMBL" id="ABG58443.1"/>
    </source>
</evidence>
<dbReference type="AlphaFoldDB" id="A0A6N4SQ85"/>
<keyword evidence="2" id="KW-1185">Reference proteome</keyword>
<dbReference type="EMBL" id="CP000383">
    <property type="protein sequence ID" value="ABG58443.1"/>
    <property type="molecule type" value="Genomic_DNA"/>
</dbReference>
<proteinExistence type="predicted"/>
<name>A0A6N4SQ85_CYTH3</name>
<accession>A0A6N4SQ85</accession>
<dbReference type="KEGG" id="chu:CHU_1168"/>